<dbReference type="EMBL" id="BART01018096">
    <property type="protein sequence ID" value="GAG85849.1"/>
    <property type="molecule type" value="Genomic_DNA"/>
</dbReference>
<sequence>EFNKLPDIVVEISTTLFLPKNFTLKEEKGFLSLPKVLKEY</sequence>
<accession>X1ASK1</accession>
<organism evidence="1">
    <name type="scientific">marine sediment metagenome</name>
    <dbReference type="NCBI Taxonomy" id="412755"/>
    <lineage>
        <taxon>unclassified sequences</taxon>
        <taxon>metagenomes</taxon>
        <taxon>ecological metagenomes</taxon>
    </lineage>
</organism>
<reference evidence="1" key="1">
    <citation type="journal article" date="2014" name="Front. Microbiol.">
        <title>High frequency of phylogenetically diverse reductive dehalogenase-homologous genes in deep subseafloor sedimentary metagenomes.</title>
        <authorList>
            <person name="Kawai M."/>
            <person name="Futagami T."/>
            <person name="Toyoda A."/>
            <person name="Takaki Y."/>
            <person name="Nishi S."/>
            <person name="Hori S."/>
            <person name="Arai W."/>
            <person name="Tsubouchi T."/>
            <person name="Morono Y."/>
            <person name="Uchiyama I."/>
            <person name="Ito T."/>
            <person name="Fujiyama A."/>
            <person name="Inagaki F."/>
            <person name="Takami H."/>
        </authorList>
    </citation>
    <scope>NUCLEOTIDE SEQUENCE</scope>
    <source>
        <strain evidence="1">Expedition CK06-06</strain>
    </source>
</reference>
<evidence type="ECO:0000313" key="1">
    <source>
        <dbReference type="EMBL" id="GAG85849.1"/>
    </source>
</evidence>
<protein>
    <submittedName>
        <fullName evidence="1">Uncharacterized protein</fullName>
    </submittedName>
</protein>
<dbReference type="AlphaFoldDB" id="X1ASK1"/>
<feature type="non-terminal residue" evidence="1">
    <location>
        <position position="1"/>
    </location>
</feature>
<gene>
    <name evidence="1" type="ORF">S01H4_34220</name>
</gene>
<comment type="caution">
    <text evidence="1">The sequence shown here is derived from an EMBL/GenBank/DDBJ whole genome shotgun (WGS) entry which is preliminary data.</text>
</comment>
<proteinExistence type="predicted"/>
<name>X1ASK1_9ZZZZ</name>